<sequence length="824" mass="92431">MQSLCSAKTNKYTYEKTLNATVPATTANSSQRKPKRKRASARSDPELDRLDALPWNSALPPQNDDDDDAFSLFIGSNELEGGFLSLEEVDEAEYGLSIPEPEVNKRKTKKKKSEQNENLKKQQQDGIDGACSNAVVEAELDESVKSKEKKKKKNKTTNKKKDATVDQTVEQSDAGLDTNVKDDGGEEDVDETECYAWNELRLHPLLMKAICKLGFKEPTPIQKACIPAAAHQGKDVVGAAETGSGKTLAFGLPILQRLLEEREKAANMDEERGEEPEKYAPTGFLRALIIAPTRELALQVTDHLKAVAKHINVRVIPIVGGILAEKQERLLIAKPDIVVGTPGRLWELMSAGEKHLVELHSLSFFVLDEADRMVQNGHFKELQSIIDMLPMSINSTEDNSQHKRQTLVFSATVALSSDFRKKLKRGSIQQKQSLTDGLNSIETLSERAGMRPNAAIIDLTNPSILAAKLEESFIECREEDKDAYLYYILTVHGQGRTIVFCTSIAALRHISSISWLYCPSMSIVCVYFVSPFMGHGTQILEIAMDRFRENENGILVATDVAARGLDIPGVRTVVHYQLPHSAEVYVHRSGRTARASAEGCSIALISSRDTSKFASLCKSFSNDNFQRFPLENSYVPEVLKRLSLARQIDKITRKESQEKAEKNWFDRNASSVELVTENYDSEEEQVNKHKQMKISSRQLKKLQEELKMLISRPLQSKTFSHRYLVGAGVTPLMQEQLQQLARQKLSDHQGSGLGKKGKLVVIGQDCVDALQALRSAGEEVRMDVKDLAGKQRNMQNLKRKRKEEKKRLRDQRRKQKKKLKYGNE</sequence>
<keyword evidence="1 7" id="KW-0547">Nucleotide-binding</keyword>
<evidence type="ECO:0000256" key="5">
    <source>
        <dbReference type="ARBA" id="ARBA00022884"/>
    </source>
</evidence>
<keyword evidence="5 7" id="KW-0694">RNA-binding</keyword>
<feature type="compositionally biased region" description="Basic residues" evidence="9">
    <location>
        <begin position="797"/>
        <end position="824"/>
    </location>
</feature>
<feature type="domain" description="Helicase C-terminal" evidence="11">
    <location>
        <begin position="468"/>
        <end position="636"/>
    </location>
</feature>
<reference evidence="13 14" key="1">
    <citation type="submission" date="2018-09" db="EMBL/GenBank/DDBJ databases">
        <title>A high-quality reference genome of wild soybean provides a powerful tool to mine soybean genomes.</title>
        <authorList>
            <person name="Xie M."/>
            <person name="Chung C.Y.L."/>
            <person name="Li M.-W."/>
            <person name="Wong F.-L."/>
            <person name="Chan T.-F."/>
            <person name="Lam H.-M."/>
        </authorList>
    </citation>
    <scope>NUCLEOTIDE SEQUENCE [LARGE SCALE GENOMIC DNA]</scope>
    <source>
        <strain evidence="14">cv. W05</strain>
        <tissue evidence="13">Hypocotyl of etiolated seedlings</tissue>
    </source>
</reference>
<evidence type="ECO:0000256" key="4">
    <source>
        <dbReference type="ARBA" id="ARBA00022840"/>
    </source>
</evidence>
<dbReference type="EC" id="3.6.4.13" evidence="7"/>
<feature type="compositionally biased region" description="Basic and acidic residues" evidence="9">
    <location>
        <begin position="41"/>
        <end position="51"/>
    </location>
</feature>
<dbReference type="Gene3D" id="3.40.50.300">
    <property type="entry name" value="P-loop containing nucleotide triphosphate hydrolases"/>
    <property type="match status" value="2"/>
</dbReference>
<dbReference type="SMART" id="SM00490">
    <property type="entry name" value="HELICc"/>
    <property type="match status" value="1"/>
</dbReference>
<dbReference type="AlphaFoldDB" id="A0A445L5X1"/>
<dbReference type="EMBL" id="QZWG01000003">
    <property type="protein sequence ID" value="RZC18671.1"/>
    <property type="molecule type" value="Genomic_DNA"/>
</dbReference>
<comment type="catalytic activity">
    <reaction evidence="7">
        <text>ATP + H2O = ADP + phosphate + H(+)</text>
        <dbReference type="Rhea" id="RHEA:13065"/>
        <dbReference type="ChEBI" id="CHEBI:15377"/>
        <dbReference type="ChEBI" id="CHEBI:15378"/>
        <dbReference type="ChEBI" id="CHEBI:30616"/>
        <dbReference type="ChEBI" id="CHEBI:43474"/>
        <dbReference type="ChEBI" id="CHEBI:456216"/>
        <dbReference type="EC" id="3.6.4.13"/>
    </reaction>
</comment>
<organism evidence="13 14">
    <name type="scientific">Glycine soja</name>
    <name type="common">Wild soybean</name>
    <dbReference type="NCBI Taxonomy" id="3848"/>
    <lineage>
        <taxon>Eukaryota</taxon>
        <taxon>Viridiplantae</taxon>
        <taxon>Streptophyta</taxon>
        <taxon>Embryophyta</taxon>
        <taxon>Tracheophyta</taxon>
        <taxon>Spermatophyta</taxon>
        <taxon>Magnoliopsida</taxon>
        <taxon>eudicotyledons</taxon>
        <taxon>Gunneridae</taxon>
        <taxon>Pentapetalae</taxon>
        <taxon>rosids</taxon>
        <taxon>fabids</taxon>
        <taxon>Fabales</taxon>
        <taxon>Fabaceae</taxon>
        <taxon>Papilionoideae</taxon>
        <taxon>50 kb inversion clade</taxon>
        <taxon>NPAAA clade</taxon>
        <taxon>indigoferoid/millettioid clade</taxon>
        <taxon>Phaseoleae</taxon>
        <taxon>Glycine</taxon>
        <taxon>Glycine subgen. Soja</taxon>
    </lineage>
</organism>
<evidence type="ECO:0000313" key="14">
    <source>
        <dbReference type="Proteomes" id="UP000289340"/>
    </source>
</evidence>
<dbReference type="PANTHER" id="PTHR24031">
    <property type="entry name" value="RNA HELICASE"/>
    <property type="match status" value="1"/>
</dbReference>
<dbReference type="InterPro" id="IPR011545">
    <property type="entry name" value="DEAD/DEAH_box_helicase_dom"/>
</dbReference>
<dbReference type="GO" id="GO:0003723">
    <property type="term" value="F:RNA binding"/>
    <property type="evidence" value="ECO:0007669"/>
    <property type="project" value="UniProtKB-UniRule"/>
</dbReference>
<evidence type="ECO:0000259" key="12">
    <source>
        <dbReference type="PROSITE" id="PS51195"/>
    </source>
</evidence>
<dbReference type="Proteomes" id="UP000289340">
    <property type="component" value="Chromosome 3"/>
</dbReference>
<evidence type="ECO:0000256" key="8">
    <source>
        <dbReference type="SAM" id="Coils"/>
    </source>
</evidence>
<dbReference type="InterPro" id="IPR014014">
    <property type="entry name" value="RNA_helicase_DEAD_Q_motif"/>
</dbReference>
<feature type="coiled-coil region" evidence="8">
    <location>
        <begin position="672"/>
        <end position="712"/>
    </location>
</feature>
<evidence type="ECO:0000259" key="10">
    <source>
        <dbReference type="PROSITE" id="PS51192"/>
    </source>
</evidence>
<feature type="domain" description="DEAD-box RNA helicase Q" evidence="12">
    <location>
        <begin position="195"/>
        <end position="223"/>
    </location>
</feature>
<name>A0A445L5X1_GLYSO</name>
<dbReference type="PROSITE" id="PS51192">
    <property type="entry name" value="HELICASE_ATP_BIND_1"/>
    <property type="match status" value="1"/>
</dbReference>
<feature type="region of interest" description="Disordered" evidence="9">
    <location>
        <begin position="784"/>
        <end position="824"/>
    </location>
</feature>
<dbReference type="InterPro" id="IPR000629">
    <property type="entry name" value="RNA-helicase_DEAD-box_CS"/>
</dbReference>
<gene>
    <name evidence="13" type="ORF">D0Y65_005768</name>
</gene>
<evidence type="ECO:0000256" key="6">
    <source>
        <dbReference type="PROSITE-ProRule" id="PRU00552"/>
    </source>
</evidence>
<dbReference type="PROSITE" id="PS51195">
    <property type="entry name" value="Q_MOTIF"/>
    <property type="match status" value="1"/>
</dbReference>
<dbReference type="PROSITE" id="PS51194">
    <property type="entry name" value="HELICASE_CTER"/>
    <property type="match status" value="1"/>
</dbReference>
<protein>
    <recommendedName>
        <fullName evidence="7">ATP-dependent RNA helicase</fullName>
        <ecNumber evidence="7">3.6.4.13</ecNumber>
    </recommendedName>
</protein>
<comment type="domain">
    <text evidence="7">The Q motif is unique to and characteristic of the DEAD box family of RNA helicases and controls ATP binding and hydrolysis.</text>
</comment>
<dbReference type="InterPro" id="IPR001650">
    <property type="entry name" value="Helicase_C-like"/>
</dbReference>
<evidence type="ECO:0000313" key="13">
    <source>
        <dbReference type="EMBL" id="RZC18671.1"/>
    </source>
</evidence>
<dbReference type="SMR" id="A0A445L5X1"/>
<proteinExistence type="inferred from homology"/>
<dbReference type="InterPro" id="IPR014001">
    <property type="entry name" value="Helicase_ATP-bd"/>
</dbReference>
<feature type="compositionally biased region" description="Basic and acidic residues" evidence="9">
    <location>
        <begin position="113"/>
        <end position="123"/>
    </location>
</feature>
<evidence type="ECO:0000256" key="2">
    <source>
        <dbReference type="ARBA" id="ARBA00022801"/>
    </source>
</evidence>
<dbReference type="CDD" id="cd18787">
    <property type="entry name" value="SF2_C_DEAD"/>
    <property type="match status" value="1"/>
</dbReference>
<keyword evidence="2 7" id="KW-0378">Hydrolase</keyword>
<keyword evidence="3 7" id="KW-0347">Helicase</keyword>
<keyword evidence="4 7" id="KW-0067">ATP-binding</keyword>
<evidence type="ECO:0000256" key="9">
    <source>
        <dbReference type="SAM" id="MobiDB-lite"/>
    </source>
</evidence>
<accession>A0A445L5X1</accession>
<dbReference type="InterPro" id="IPR027417">
    <property type="entry name" value="P-loop_NTPase"/>
</dbReference>
<dbReference type="PROSITE" id="PS00039">
    <property type="entry name" value="DEAD_ATP_HELICASE"/>
    <property type="match status" value="1"/>
</dbReference>
<dbReference type="Pfam" id="PF00271">
    <property type="entry name" value="Helicase_C"/>
    <property type="match status" value="1"/>
</dbReference>
<keyword evidence="8" id="KW-0175">Coiled coil</keyword>
<dbReference type="GO" id="GO:0003724">
    <property type="term" value="F:RNA helicase activity"/>
    <property type="evidence" value="ECO:0007669"/>
    <property type="project" value="UniProtKB-EC"/>
</dbReference>
<evidence type="ECO:0000256" key="3">
    <source>
        <dbReference type="ARBA" id="ARBA00022806"/>
    </source>
</evidence>
<feature type="region of interest" description="Disordered" evidence="9">
    <location>
        <begin position="94"/>
        <end position="130"/>
    </location>
</feature>
<dbReference type="SUPFAM" id="SSF52540">
    <property type="entry name" value="P-loop containing nucleoside triphosphate hydrolases"/>
    <property type="match status" value="2"/>
</dbReference>
<dbReference type="Pfam" id="PF00270">
    <property type="entry name" value="DEAD"/>
    <property type="match status" value="1"/>
</dbReference>
<evidence type="ECO:0000259" key="11">
    <source>
        <dbReference type="PROSITE" id="PS51194"/>
    </source>
</evidence>
<feature type="domain" description="Helicase ATP-binding" evidence="10">
    <location>
        <begin position="227"/>
        <end position="431"/>
    </location>
</feature>
<dbReference type="GO" id="GO:0005524">
    <property type="term" value="F:ATP binding"/>
    <property type="evidence" value="ECO:0007669"/>
    <property type="project" value="UniProtKB-UniRule"/>
</dbReference>
<comment type="caution">
    <text evidence="13">The sequence shown here is derived from an EMBL/GenBank/DDBJ whole genome shotgun (WGS) entry which is preliminary data.</text>
</comment>
<feature type="short sequence motif" description="Q motif" evidence="6">
    <location>
        <begin position="195"/>
        <end position="223"/>
    </location>
</feature>
<feature type="region of interest" description="Disordered" evidence="9">
    <location>
        <begin position="142"/>
        <end position="187"/>
    </location>
</feature>
<feature type="region of interest" description="Disordered" evidence="9">
    <location>
        <begin position="22"/>
        <end position="70"/>
    </location>
</feature>
<evidence type="ECO:0000256" key="1">
    <source>
        <dbReference type="ARBA" id="ARBA00022741"/>
    </source>
</evidence>
<keyword evidence="14" id="KW-1185">Reference proteome</keyword>
<evidence type="ECO:0000256" key="7">
    <source>
        <dbReference type="RuleBase" id="RU365068"/>
    </source>
</evidence>
<comment type="similarity">
    <text evidence="7">Belongs to the DEAD box helicase family.</text>
</comment>
<feature type="compositionally biased region" description="Basic residues" evidence="9">
    <location>
        <begin position="147"/>
        <end position="158"/>
    </location>
</feature>
<dbReference type="CDD" id="cd17946">
    <property type="entry name" value="DEADc_DDX24"/>
    <property type="match status" value="1"/>
</dbReference>
<dbReference type="GO" id="GO:0016787">
    <property type="term" value="F:hydrolase activity"/>
    <property type="evidence" value="ECO:0007669"/>
    <property type="project" value="UniProtKB-KW"/>
</dbReference>
<comment type="function">
    <text evidence="7">RNA helicase.</text>
</comment>
<dbReference type="SMART" id="SM00487">
    <property type="entry name" value="DEXDc"/>
    <property type="match status" value="1"/>
</dbReference>